<dbReference type="GO" id="GO:0016853">
    <property type="term" value="F:isomerase activity"/>
    <property type="evidence" value="ECO:0007669"/>
    <property type="project" value="UniProtKB-KW"/>
</dbReference>
<dbReference type="SUPFAM" id="SSF55331">
    <property type="entry name" value="Tautomerase/MIF"/>
    <property type="match status" value="1"/>
</dbReference>
<dbReference type="EMBL" id="VSZS01000054">
    <property type="protein sequence ID" value="TYR34857.1"/>
    <property type="molecule type" value="Genomic_DNA"/>
</dbReference>
<reference evidence="4 5" key="2">
    <citation type="submission" date="2019-09" db="EMBL/GenBank/DDBJ databases">
        <title>Mesorhizobium sp. MaA-C15 isolated from Microcystis aeruginosa.</title>
        <authorList>
            <person name="Jeong S.E."/>
            <person name="Jin H.M."/>
            <person name="Jeon C.O."/>
        </authorList>
    </citation>
    <scope>NUCLEOTIDE SEQUENCE [LARGE SCALE GENOMIC DNA]</scope>
    <source>
        <strain evidence="4 5">MaA-C15</strain>
    </source>
</reference>
<name>A0A5D4H2P0_9HYPH</name>
<evidence type="ECO:0000313" key="5">
    <source>
        <dbReference type="Proteomes" id="UP000323258"/>
    </source>
</evidence>
<proteinExistence type="inferred from homology"/>
<keyword evidence="5" id="KW-1185">Reference proteome</keyword>
<dbReference type="Gene3D" id="3.30.429.10">
    <property type="entry name" value="Macrophage Migration Inhibitory Factor"/>
    <property type="match status" value="1"/>
</dbReference>
<evidence type="ECO:0000256" key="1">
    <source>
        <dbReference type="ARBA" id="ARBA00006723"/>
    </source>
</evidence>
<accession>A0A5D4H2P0</accession>
<evidence type="ECO:0000256" key="2">
    <source>
        <dbReference type="ARBA" id="ARBA00023235"/>
    </source>
</evidence>
<keyword evidence="2" id="KW-0413">Isomerase</keyword>
<organism evidence="4 5">
    <name type="scientific">Neoaquamicrobium microcysteis</name>
    <dbReference type="NCBI Taxonomy" id="2682781"/>
    <lineage>
        <taxon>Bacteria</taxon>
        <taxon>Pseudomonadati</taxon>
        <taxon>Pseudomonadota</taxon>
        <taxon>Alphaproteobacteria</taxon>
        <taxon>Hyphomicrobiales</taxon>
        <taxon>Phyllobacteriaceae</taxon>
        <taxon>Neoaquamicrobium</taxon>
    </lineage>
</organism>
<evidence type="ECO:0000313" key="4">
    <source>
        <dbReference type="EMBL" id="TYR34857.1"/>
    </source>
</evidence>
<dbReference type="PANTHER" id="PTHR35530:SF1">
    <property type="entry name" value="2-HYDROXYMUCONATE TAUTOMERASE"/>
    <property type="match status" value="1"/>
</dbReference>
<comment type="caution">
    <text evidence="4">The sequence shown here is derived from an EMBL/GenBank/DDBJ whole genome shotgun (WGS) entry which is preliminary data.</text>
</comment>
<dbReference type="Pfam" id="PF01361">
    <property type="entry name" value="Tautomerase"/>
    <property type="match status" value="1"/>
</dbReference>
<sequence>MRQSREVDLPYVKLEIAKGIASVEQKRAVIRGITDVLVTQLGRDPEYIFVVIDEVDTDNWGRKGKSLTELWSERDESQT</sequence>
<dbReference type="OrthoDB" id="9799841at2"/>
<dbReference type="InterPro" id="IPR004370">
    <property type="entry name" value="4-OT-like_dom"/>
</dbReference>
<dbReference type="PANTHER" id="PTHR35530">
    <property type="entry name" value="TAUTOMERASE-RELATED"/>
    <property type="match status" value="1"/>
</dbReference>
<gene>
    <name evidence="4" type="ORF">FY036_03275</name>
</gene>
<dbReference type="Proteomes" id="UP000323258">
    <property type="component" value="Unassembled WGS sequence"/>
</dbReference>
<reference evidence="4 5" key="1">
    <citation type="submission" date="2019-08" db="EMBL/GenBank/DDBJ databases">
        <authorList>
            <person name="Seo Y.L."/>
        </authorList>
    </citation>
    <scope>NUCLEOTIDE SEQUENCE [LARGE SCALE GENOMIC DNA]</scope>
    <source>
        <strain evidence="4 5">MaA-C15</strain>
    </source>
</reference>
<feature type="domain" description="4-oxalocrotonate tautomerase-like" evidence="3">
    <location>
        <begin position="10"/>
        <end position="68"/>
    </location>
</feature>
<evidence type="ECO:0000259" key="3">
    <source>
        <dbReference type="Pfam" id="PF01361"/>
    </source>
</evidence>
<dbReference type="AlphaFoldDB" id="A0A5D4H2P0"/>
<dbReference type="InterPro" id="IPR014347">
    <property type="entry name" value="Tautomerase/MIF_sf"/>
</dbReference>
<dbReference type="RefSeq" id="WP_148913275.1">
    <property type="nucleotide sequence ID" value="NZ_VSZS01000054.1"/>
</dbReference>
<protein>
    <submittedName>
        <fullName evidence="4">4-oxalocrotonate tautomerase family protein</fullName>
    </submittedName>
</protein>
<comment type="similarity">
    <text evidence="1">Belongs to the 4-oxalocrotonate tautomerase family.</text>
</comment>